<dbReference type="Pfam" id="PF00632">
    <property type="entry name" value="HECT"/>
    <property type="match status" value="1"/>
</dbReference>
<evidence type="ECO:0000256" key="1">
    <source>
        <dbReference type="ARBA" id="ARBA00022786"/>
    </source>
</evidence>
<dbReference type="InterPro" id="IPR035983">
    <property type="entry name" value="Hect_E3_ubiquitin_ligase"/>
</dbReference>
<dbReference type="SUPFAM" id="SSF56204">
    <property type="entry name" value="Hect, E3 ligase catalytic domain"/>
    <property type="match status" value="1"/>
</dbReference>
<organism evidence="3 4">
    <name type="scientific">Pocillopora meandrina</name>
    <dbReference type="NCBI Taxonomy" id="46732"/>
    <lineage>
        <taxon>Eukaryota</taxon>
        <taxon>Metazoa</taxon>
        <taxon>Cnidaria</taxon>
        <taxon>Anthozoa</taxon>
        <taxon>Hexacorallia</taxon>
        <taxon>Scleractinia</taxon>
        <taxon>Astrocoeniina</taxon>
        <taxon>Pocilloporidae</taxon>
        <taxon>Pocillopora</taxon>
    </lineage>
</organism>
<comment type="caution">
    <text evidence="3">The sequence shown here is derived from an EMBL/GenBank/DDBJ whole genome shotgun (WGS) entry which is preliminary data.</text>
</comment>
<dbReference type="EMBL" id="CALNXJ010000146">
    <property type="protein sequence ID" value="CAH3166923.1"/>
    <property type="molecule type" value="Genomic_DNA"/>
</dbReference>
<gene>
    <name evidence="3" type="ORF">PMEA_00006273</name>
</gene>
<dbReference type="AlphaFoldDB" id="A0AAU9Y5B2"/>
<name>A0AAU9Y5B2_9CNID</name>
<accession>A0AAU9Y5B2</accession>
<dbReference type="GO" id="GO:0004842">
    <property type="term" value="F:ubiquitin-protein transferase activity"/>
    <property type="evidence" value="ECO:0007669"/>
    <property type="project" value="InterPro"/>
</dbReference>
<keyword evidence="4" id="KW-1185">Reference proteome</keyword>
<reference evidence="3 4" key="1">
    <citation type="submission" date="2022-05" db="EMBL/GenBank/DDBJ databases">
        <authorList>
            <consortium name="Genoscope - CEA"/>
            <person name="William W."/>
        </authorList>
    </citation>
    <scope>NUCLEOTIDE SEQUENCE [LARGE SCALE GENOMIC DNA]</scope>
</reference>
<protein>
    <recommendedName>
        <fullName evidence="2">HECT domain-containing protein</fullName>
    </recommendedName>
</protein>
<evidence type="ECO:0000313" key="3">
    <source>
        <dbReference type="EMBL" id="CAH3166923.1"/>
    </source>
</evidence>
<dbReference type="Proteomes" id="UP001159428">
    <property type="component" value="Unassembled WGS sequence"/>
</dbReference>
<sequence>MSGMFEMVGKMIAHSLVQGGPGFPCLALPCFHYLVTGDLMDVTGDDELGELAKNGEVINLMANCGETSVLQMSTKGKIIQSVVMYKVISKCKMALDQLRKGLNTLGVLDEMSKHPHLFESVFTFKPVELTPAIVKECLKYSDELSDQAQETKMMMNRFVDQSSSARLMQLMQYCTGSKMMPLVQNFAINVHFHSEDHISSSTCTFTLFIPDHFHSYSLLELSLNSAFSSSGKSFTSV</sequence>
<dbReference type="InterPro" id="IPR000569">
    <property type="entry name" value="HECT_dom"/>
</dbReference>
<keyword evidence="1" id="KW-0833">Ubl conjugation pathway</keyword>
<dbReference type="Gene3D" id="3.30.2410.10">
    <property type="entry name" value="Hect, E3 ligase catalytic domain"/>
    <property type="match status" value="1"/>
</dbReference>
<evidence type="ECO:0000259" key="2">
    <source>
        <dbReference type="Pfam" id="PF00632"/>
    </source>
</evidence>
<proteinExistence type="predicted"/>
<evidence type="ECO:0000313" key="4">
    <source>
        <dbReference type="Proteomes" id="UP001159428"/>
    </source>
</evidence>
<feature type="domain" description="HECT" evidence="2">
    <location>
        <begin position="56"/>
        <end position="235"/>
    </location>
</feature>